<dbReference type="InterPro" id="IPR037066">
    <property type="entry name" value="Plug_dom_sf"/>
</dbReference>
<dbReference type="InterPro" id="IPR023997">
    <property type="entry name" value="TonB-dep_OMP_SusC/RagA_CS"/>
</dbReference>
<dbReference type="InterPro" id="IPR012910">
    <property type="entry name" value="Plug_dom"/>
</dbReference>
<keyword evidence="6 7" id="KW-0998">Cell outer membrane</keyword>
<accession>A0A5B2W138</accession>
<dbReference type="Proteomes" id="UP000324611">
    <property type="component" value="Unassembled WGS sequence"/>
</dbReference>
<dbReference type="PROSITE" id="PS00018">
    <property type="entry name" value="EF_HAND_1"/>
    <property type="match status" value="1"/>
</dbReference>
<evidence type="ECO:0000256" key="1">
    <source>
        <dbReference type="ARBA" id="ARBA00004571"/>
    </source>
</evidence>
<dbReference type="NCBIfam" id="TIGR04056">
    <property type="entry name" value="OMP_RagA_SusC"/>
    <property type="match status" value="1"/>
</dbReference>
<dbReference type="InterPro" id="IPR023996">
    <property type="entry name" value="TonB-dep_OMP_SusC/RagA"/>
</dbReference>
<keyword evidence="2 7" id="KW-0813">Transport</keyword>
<evidence type="ECO:0000259" key="9">
    <source>
        <dbReference type="Pfam" id="PF07715"/>
    </source>
</evidence>
<keyword evidence="5 7" id="KW-0472">Membrane</keyword>
<evidence type="ECO:0000313" key="10">
    <source>
        <dbReference type="EMBL" id="KAA2245683.1"/>
    </source>
</evidence>
<evidence type="ECO:0000256" key="4">
    <source>
        <dbReference type="ARBA" id="ARBA00022692"/>
    </source>
</evidence>
<dbReference type="Gene3D" id="2.40.170.20">
    <property type="entry name" value="TonB-dependent receptor, beta-barrel domain"/>
    <property type="match status" value="1"/>
</dbReference>
<keyword evidence="4 7" id="KW-0812">Transmembrane</keyword>
<sequence>MKVLVLLQFLLFTFVYIAQAQTDTNRNVASPRMTIDTQALGEVVVVGYGTRQKKDLTTAISSVKGAEINNLPTMSAAQAIVGKVPGISLQQGSGGPGAAPIIRIRGSGSITSGNSPLYVIDGYPTSDGDLFNSISPSDIESIDILKDAAAAAIYGSRAGNGVIVVSTRKGKAGPAKFTFDATLGQNQVTKKYDVLSPQQFVDVAKDWYANQHQALPAIFTDPGLQTPTDWQDAIFRKALYSNYQLSASGGADKVNYAISGGYTKEEGVIKRTGLERYNFRLNLNANVSKRLKAGANVLAFYSVRQDQPLGGPNNQSDIAGILGEAISLVPIVPVYRPNGDYMIIPRDSNLVKIFNTQIYNPVNKIDANNEYTKSVRLLGSAFLEYEVIKGLKLRSTLNIGATNERYEQYVAPFISFRSNDAGNISTPNLSAIRASRSNSSYTNIYWSNTASYDVDLAADHHLNALLGYDVARQSDYGIRLDPRTDKDNPVAFDNPNITNVQGAVLNQGASFNTGYTFDAVFSRLEYSYRNKYYVTGSLRRDRSSLFGPENRAGVFPSVSLAWRLANESFIQALPFVSDLKIRASYGETGNDQLSSYYPWLGTMSRTDYVFGETDARVRGYYPGGFTNAGLKWEKNRQLDFGLNLGLFQDRVYLTADIYERNSNAILSAAIPSVNGIAQSYIDNVGNIRNRGLELALDTRNLTGELQWNTSFNISFNKNQIVRLGPNQTQLANLSAGGGYPGDWLNVIRNYLGRPMGDIYMYKVIGVFKDEREVNTLPKLGTQGIGDLRFQDTNGDQRITPDDMTYVGNYQPNFIYGITNTLNYKGFDLNVVLQGSQGGKMVNAFERMLTSFRQLDNSTTAALHRFRSVDDPGDGKTPIAGSSNVGTNINPNTRYLYSSSFLRVRTLALGYRLPSALSRQLHIEKARVFIAAQNLFTFTKYPGFNPEANFYGDSAVQNGVDLGTYPISRSISLGLNLSF</sequence>
<dbReference type="InterPro" id="IPR018247">
    <property type="entry name" value="EF_Hand_1_Ca_BS"/>
</dbReference>
<comment type="subcellular location">
    <subcellularLocation>
        <location evidence="1 7">Cell outer membrane</location>
        <topology evidence="1 7">Multi-pass membrane protein</topology>
    </subcellularLocation>
</comment>
<evidence type="ECO:0000313" key="11">
    <source>
        <dbReference type="Proteomes" id="UP000324611"/>
    </source>
</evidence>
<organism evidence="10 11">
    <name type="scientific">Chitinophaga agrisoli</name>
    <dbReference type="NCBI Taxonomy" id="2607653"/>
    <lineage>
        <taxon>Bacteria</taxon>
        <taxon>Pseudomonadati</taxon>
        <taxon>Bacteroidota</taxon>
        <taxon>Chitinophagia</taxon>
        <taxon>Chitinophagales</taxon>
        <taxon>Chitinophagaceae</taxon>
        <taxon>Chitinophaga</taxon>
    </lineage>
</organism>
<evidence type="ECO:0000256" key="8">
    <source>
        <dbReference type="SAM" id="SignalP"/>
    </source>
</evidence>
<evidence type="ECO:0000256" key="3">
    <source>
        <dbReference type="ARBA" id="ARBA00022452"/>
    </source>
</evidence>
<evidence type="ECO:0000256" key="6">
    <source>
        <dbReference type="ARBA" id="ARBA00023237"/>
    </source>
</evidence>
<dbReference type="InterPro" id="IPR036942">
    <property type="entry name" value="Beta-barrel_TonB_sf"/>
</dbReference>
<dbReference type="GO" id="GO:0009279">
    <property type="term" value="C:cell outer membrane"/>
    <property type="evidence" value="ECO:0007669"/>
    <property type="project" value="UniProtKB-SubCell"/>
</dbReference>
<dbReference type="RefSeq" id="WP_149837073.1">
    <property type="nucleotide sequence ID" value="NZ_VUOC01000001.1"/>
</dbReference>
<name>A0A5B2W138_9BACT</name>
<proteinExistence type="inferred from homology"/>
<dbReference type="NCBIfam" id="TIGR04057">
    <property type="entry name" value="SusC_RagA_signa"/>
    <property type="match status" value="1"/>
</dbReference>
<gene>
    <name evidence="10" type="ORF">F0L74_06935</name>
</gene>
<keyword evidence="3 7" id="KW-1134">Transmembrane beta strand</keyword>
<feature type="chain" id="PRO_5022740346" evidence="8">
    <location>
        <begin position="21"/>
        <end position="978"/>
    </location>
</feature>
<feature type="domain" description="TonB-dependent receptor plug" evidence="9">
    <location>
        <begin position="53"/>
        <end position="162"/>
    </location>
</feature>
<dbReference type="EMBL" id="VUOC01000001">
    <property type="protein sequence ID" value="KAA2245683.1"/>
    <property type="molecule type" value="Genomic_DNA"/>
</dbReference>
<reference evidence="10 11" key="2">
    <citation type="submission" date="2019-09" db="EMBL/GenBank/DDBJ databases">
        <authorList>
            <person name="Jin C."/>
        </authorList>
    </citation>
    <scope>NUCLEOTIDE SEQUENCE [LARGE SCALE GENOMIC DNA]</scope>
    <source>
        <strain evidence="10 11">BN140078</strain>
    </source>
</reference>
<protein>
    <submittedName>
        <fullName evidence="10">TonB-dependent receptor</fullName>
    </submittedName>
</protein>
<evidence type="ECO:0000256" key="5">
    <source>
        <dbReference type="ARBA" id="ARBA00023136"/>
    </source>
</evidence>
<dbReference type="Pfam" id="PF07715">
    <property type="entry name" value="Plug"/>
    <property type="match status" value="1"/>
</dbReference>
<evidence type="ECO:0000256" key="7">
    <source>
        <dbReference type="PROSITE-ProRule" id="PRU01360"/>
    </source>
</evidence>
<dbReference type="PROSITE" id="PS52016">
    <property type="entry name" value="TONB_DEPENDENT_REC_3"/>
    <property type="match status" value="1"/>
</dbReference>
<dbReference type="AlphaFoldDB" id="A0A5B2W138"/>
<reference evidence="10 11" key="1">
    <citation type="submission" date="2019-09" db="EMBL/GenBank/DDBJ databases">
        <title>Chitinophaga ginsengihumi sp. nov., isolated from soil of ginseng rhizosphere.</title>
        <authorList>
            <person name="Lee J."/>
        </authorList>
    </citation>
    <scope>NUCLEOTIDE SEQUENCE [LARGE SCALE GENOMIC DNA]</scope>
    <source>
        <strain evidence="10 11">BN140078</strain>
    </source>
</reference>
<comment type="caution">
    <text evidence="10">The sequence shown here is derived from an EMBL/GenBank/DDBJ whole genome shotgun (WGS) entry which is preliminary data.</text>
</comment>
<dbReference type="Gene3D" id="2.170.130.10">
    <property type="entry name" value="TonB-dependent receptor, plug domain"/>
    <property type="match status" value="1"/>
</dbReference>
<dbReference type="InterPro" id="IPR039426">
    <property type="entry name" value="TonB-dep_rcpt-like"/>
</dbReference>
<dbReference type="SUPFAM" id="SSF56935">
    <property type="entry name" value="Porins"/>
    <property type="match status" value="1"/>
</dbReference>
<keyword evidence="11" id="KW-1185">Reference proteome</keyword>
<comment type="similarity">
    <text evidence="7">Belongs to the TonB-dependent receptor family.</text>
</comment>
<feature type="signal peptide" evidence="8">
    <location>
        <begin position="1"/>
        <end position="20"/>
    </location>
</feature>
<keyword evidence="10" id="KW-0675">Receptor</keyword>
<evidence type="ECO:0000256" key="2">
    <source>
        <dbReference type="ARBA" id="ARBA00022448"/>
    </source>
</evidence>
<keyword evidence="8" id="KW-0732">Signal</keyword>